<evidence type="ECO:0000259" key="6">
    <source>
        <dbReference type="Pfam" id="PF02852"/>
    </source>
</evidence>
<dbReference type="OrthoDB" id="9800167at2"/>
<feature type="binding site" evidence="4">
    <location>
        <begin position="172"/>
        <end position="179"/>
    </location>
    <ligand>
        <name>NAD(+)</name>
        <dbReference type="ChEBI" id="CHEBI:57540"/>
    </ligand>
</feature>
<proteinExistence type="inferred from homology"/>
<evidence type="ECO:0000256" key="4">
    <source>
        <dbReference type="PIRSR" id="PIRSR000350-3"/>
    </source>
</evidence>
<dbReference type="AlphaFoldDB" id="A0A2H3P440"/>
<dbReference type="Gene3D" id="3.50.50.60">
    <property type="entry name" value="FAD/NAD(P)-binding domain"/>
    <property type="match status" value="2"/>
</dbReference>
<evidence type="ECO:0000259" key="7">
    <source>
        <dbReference type="Pfam" id="PF07992"/>
    </source>
</evidence>
<dbReference type="InterPro" id="IPR004099">
    <property type="entry name" value="Pyr_nucl-diS_OxRdtase_dimer"/>
</dbReference>
<gene>
    <name evidence="8" type="ORF">CRI93_10685</name>
</gene>
<comment type="caution">
    <text evidence="8">The sequence shown here is derived from an EMBL/GenBank/DDBJ whole genome shotgun (WGS) entry which is preliminary data.</text>
</comment>
<dbReference type="Pfam" id="PF02852">
    <property type="entry name" value="Pyr_redox_dim"/>
    <property type="match status" value="1"/>
</dbReference>
<dbReference type="EMBL" id="PDEP01000009">
    <property type="protein sequence ID" value="PEN06279.1"/>
    <property type="molecule type" value="Genomic_DNA"/>
</dbReference>
<dbReference type="Pfam" id="PF07992">
    <property type="entry name" value="Pyr_redox_2"/>
    <property type="match status" value="1"/>
</dbReference>
<organism evidence="8 9">
    <name type="scientific">Longimonas halophila</name>
    <dbReference type="NCBI Taxonomy" id="1469170"/>
    <lineage>
        <taxon>Bacteria</taxon>
        <taxon>Pseudomonadati</taxon>
        <taxon>Rhodothermota</taxon>
        <taxon>Rhodothermia</taxon>
        <taxon>Rhodothermales</taxon>
        <taxon>Salisaetaceae</taxon>
        <taxon>Longimonas</taxon>
    </lineage>
</organism>
<dbReference type="GO" id="GO:0016491">
    <property type="term" value="F:oxidoreductase activity"/>
    <property type="evidence" value="ECO:0007669"/>
    <property type="project" value="InterPro"/>
</dbReference>
<dbReference type="GO" id="GO:0000166">
    <property type="term" value="F:nucleotide binding"/>
    <property type="evidence" value="ECO:0007669"/>
    <property type="project" value="UniProtKB-KW"/>
</dbReference>
<keyword evidence="9" id="KW-1185">Reference proteome</keyword>
<dbReference type="InterPro" id="IPR036188">
    <property type="entry name" value="FAD/NAD-bd_sf"/>
</dbReference>
<feature type="domain" description="FAD/NAD(P)-binding" evidence="7">
    <location>
        <begin position="5"/>
        <end position="311"/>
    </location>
</feature>
<comment type="similarity">
    <text evidence="1">Belongs to the class-I pyridine nucleotide-disulfide oxidoreductase family.</text>
</comment>
<reference evidence="8 9" key="1">
    <citation type="submission" date="2017-10" db="EMBL/GenBank/DDBJ databases">
        <title>Draft genome of Longimonas halophila.</title>
        <authorList>
            <person name="Goh K.M."/>
            <person name="Shamsir M.S."/>
            <person name="Lim S.W."/>
        </authorList>
    </citation>
    <scope>NUCLEOTIDE SEQUENCE [LARGE SCALE GENOMIC DNA]</scope>
    <source>
        <strain evidence="8 9">KCTC 42399</strain>
    </source>
</reference>
<dbReference type="Gene3D" id="3.30.390.30">
    <property type="match status" value="1"/>
</dbReference>
<name>A0A2H3P440_9BACT</name>
<dbReference type="SUPFAM" id="SSF55424">
    <property type="entry name" value="FAD/NAD-linked reductases, dimerisation (C-terminal) domain"/>
    <property type="match status" value="1"/>
</dbReference>
<sequence length="451" mass="48380">MDISYDLLVVGTGGGGSVVARRCNDAGWSVAQIDNRPFGGTCAQRGCDPKKVLVGAAHAVDQATHLHGHGLTAPPAIDWSDLMAFKRSFTEPVSEARERALEDAGIDAYHGTARFINEHTLQVGNDTLEGEHIVLATGMQPVPLPFEGADLLTTSDEFLELDALPDEILFVGGGYISMEFAHIARRAGARVRIIQRDSRILPPFDADCTDRLTEASRDLGMDIHLNTDAVRIDKTDNGQLAVTTRGPDGSEQTYTADLAIHGAGRVPNIEALDLEKGNVDAGRGGITVNEYLQSPTNPRVYAAGDVADTPGLPLTPLSGQESHIVADNLLGDTPHAATYGLQPSAAFTLPPLATVGLTVDEADAQEREVRIIENDLSGWYSYRRIQADTAYAKVLVDAETDAIVGAHLIGEQAPELINLFTLAIRHNMTPADIKDTTFAYPTHGSDLQYMV</sequence>
<dbReference type="PANTHER" id="PTHR43014:SF5">
    <property type="entry name" value="GLUTATHIONE REDUCTASE (NADPH)"/>
    <property type="match status" value="1"/>
</dbReference>
<evidence type="ECO:0000313" key="9">
    <source>
        <dbReference type="Proteomes" id="UP000221024"/>
    </source>
</evidence>
<keyword evidence="4" id="KW-0520">NAD</keyword>
<feature type="binding site" evidence="4">
    <location>
        <position position="264"/>
    </location>
    <ligand>
        <name>NAD(+)</name>
        <dbReference type="ChEBI" id="CHEBI:57540"/>
    </ligand>
</feature>
<protein>
    <submittedName>
        <fullName evidence="8">Pyridine nucleotide-disulfide oxidoreductase</fullName>
    </submittedName>
</protein>
<dbReference type="InterPro" id="IPR023753">
    <property type="entry name" value="FAD/NAD-binding_dom"/>
</dbReference>
<dbReference type="PIRSF" id="PIRSF000350">
    <property type="entry name" value="Mercury_reductase_MerA"/>
    <property type="match status" value="1"/>
</dbReference>
<keyword evidence="4" id="KW-0547">Nucleotide-binding</keyword>
<feature type="binding site" evidence="4">
    <location>
        <position position="305"/>
    </location>
    <ligand>
        <name>NAD(+)</name>
        <dbReference type="ChEBI" id="CHEBI:57540"/>
    </ligand>
</feature>
<dbReference type="InterPro" id="IPR016156">
    <property type="entry name" value="FAD/NAD-linked_Rdtase_dimer_sf"/>
</dbReference>
<feature type="disulfide bond" description="Redox-active" evidence="5">
    <location>
        <begin position="42"/>
        <end position="47"/>
    </location>
</feature>
<dbReference type="Proteomes" id="UP000221024">
    <property type="component" value="Unassembled WGS sequence"/>
</dbReference>
<keyword evidence="3 4" id="KW-0274">FAD</keyword>
<dbReference type="PRINTS" id="PR00411">
    <property type="entry name" value="PNDRDTASEI"/>
</dbReference>
<dbReference type="SUPFAM" id="SSF51905">
    <property type="entry name" value="FAD/NAD(P)-binding domain"/>
    <property type="match status" value="1"/>
</dbReference>
<dbReference type="PANTHER" id="PTHR43014">
    <property type="entry name" value="MERCURIC REDUCTASE"/>
    <property type="match status" value="1"/>
</dbReference>
<feature type="binding site" evidence="4">
    <location>
        <position position="51"/>
    </location>
    <ligand>
        <name>FAD</name>
        <dbReference type="ChEBI" id="CHEBI:57692"/>
    </ligand>
</feature>
<evidence type="ECO:0000313" key="8">
    <source>
        <dbReference type="EMBL" id="PEN06279.1"/>
    </source>
</evidence>
<evidence type="ECO:0000256" key="3">
    <source>
        <dbReference type="ARBA" id="ARBA00022827"/>
    </source>
</evidence>
<accession>A0A2H3P440</accession>
<dbReference type="RefSeq" id="WP_098062627.1">
    <property type="nucleotide sequence ID" value="NZ_PDEP01000009.1"/>
</dbReference>
<comment type="cofactor">
    <cofactor evidence="4">
        <name>FAD</name>
        <dbReference type="ChEBI" id="CHEBI:57692"/>
    </cofactor>
    <text evidence="4">Binds 1 FAD per subunit.</text>
</comment>
<evidence type="ECO:0000256" key="5">
    <source>
        <dbReference type="PIRSR" id="PIRSR000350-4"/>
    </source>
</evidence>
<evidence type="ECO:0000256" key="2">
    <source>
        <dbReference type="ARBA" id="ARBA00022630"/>
    </source>
</evidence>
<feature type="domain" description="Pyridine nucleotide-disulphide oxidoreductase dimerisation" evidence="6">
    <location>
        <begin position="343"/>
        <end position="447"/>
    </location>
</feature>
<dbReference type="PRINTS" id="PR00368">
    <property type="entry name" value="FADPNR"/>
</dbReference>
<evidence type="ECO:0000256" key="1">
    <source>
        <dbReference type="ARBA" id="ARBA00007532"/>
    </source>
</evidence>
<keyword evidence="2" id="KW-0285">Flavoprotein</keyword>
<dbReference type="InterPro" id="IPR001100">
    <property type="entry name" value="Pyr_nuc-diS_OxRdtase"/>
</dbReference>